<dbReference type="HAMAP" id="MF_00089">
    <property type="entry name" value="ThiC"/>
    <property type="match status" value="1"/>
</dbReference>
<keyword evidence="9 10" id="KW-0456">Lyase</keyword>
<dbReference type="SFLD" id="SFLDG01114">
    <property type="entry name" value="phosphomethylpyrimidine_syntha"/>
    <property type="match status" value="1"/>
</dbReference>
<dbReference type="FunFam" id="3.20.20.540:FF:000001">
    <property type="entry name" value="Phosphomethylpyrimidine synthase"/>
    <property type="match status" value="1"/>
</dbReference>
<evidence type="ECO:0000256" key="5">
    <source>
        <dbReference type="ARBA" id="ARBA00022833"/>
    </source>
</evidence>
<evidence type="ECO:0000313" key="11">
    <source>
        <dbReference type="EMBL" id="MTV48737.1"/>
    </source>
</evidence>
<dbReference type="PANTHER" id="PTHR30557">
    <property type="entry name" value="THIAMINE BIOSYNTHESIS PROTEIN THIC"/>
    <property type="match status" value="1"/>
</dbReference>
<dbReference type="OrthoDB" id="9805897at2"/>
<evidence type="ECO:0000256" key="3">
    <source>
        <dbReference type="ARBA" id="ARBA00022691"/>
    </source>
</evidence>
<accession>A0A6I3SJE9</accession>
<keyword evidence="8 10" id="KW-0411">Iron-sulfur</keyword>
<dbReference type="GO" id="GO:0008270">
    <property type="term" value="F:zinc ion binding"/>
    <property type="evidence" value="ECO:0007669"/>
    <property type="project" value="UniProtKB-UniRule"/>
</dbReference>
<feature type="binding site" evidence="10">
    <location>
        <position position="274"/>
    </location>
    <ligand>
        <name>Zn(2+)</name>
        <dbReference type="ChEBI" id="CHEBI:29105"/>
    </ligand>
</feature>
<dbReference type="Pfam" id="PF01964">
    <property type="entry name" value="ThiC_Rad_SAM"/>
    <property type="match status" value="1"/>
</dbReference>
<protein>
    <recommendedName>
        <fullName evidence="10">Phosphomethylpyrimidine synthase</fullName>
        <ecNumber evidence="10">4.1.99.17</ecNumber>
    </recommendedName>
    <alternativeName>
        <fullName evidence="10">Hydroxymethylpyrimidine phosphate synthase</fullName>
        <shortName evidence="10">HMP-P synthase</shortName>
        <shortName evidence="10">HMP-phosphate synthase</shortName>
        <shortName evidence="10">HMPP synthase</shortName>
    </alternativeName>
    <alternativeName>
        <fullName evidence="10">Thiamine biosynthesis protein ThiC</fullName>
    </alternativeName>
</protein>
<dbReference type="InterPro" id="IPR038521">
    <property type="entry name" value="ThiC/Bza_core_dom"/>
</dbReference>
<feature type="binding site" evidence="10">
    <location>
        <position position="168"/>
    </location>
    <ligand>
        <name>substrate</name>
    </ligand>
</feature>
<evidence type="ECO:0000313" key="12">
    <source>
        <dbReference type="Proteomes" id="UP000430670"/>
    </source>
</evidence>
<dbReference type="SFLD" id="SFLDF00407">
    <property type="entry name" value="phosphomethylpyrimidine_syntha"/>
    <property type="match status" value="1"/>
</dbReference>
<feature type="binding site" evidence="10">
    <location>
        <position position="418"/>
    </location>
    <ligand>
        <name>[4Fe-4S] cluster</name>
        <dbReference type="ChEBI" id="CHEBI:49883"/>
        <note>4Fe-4S-S-AdoMet</note>
    </ligand>
</feature>
<organism evidence="11 12">
    <name type="scientific">Heliobacterium mobile</name>
    <name type="common">Heliobacillus mobilis</name>
    <dbReference type="NCBI Taxonomy" id="28064"/>
    <lineage>
        <taxon>Bacteria</taxon>
        <taxon>Bacillati</taxon>
        <taxon>Bacillota</taxon>
        <taxon>Clostridia</taxon>
        <taxon>Eubacteriales</taxon>
        <taxon>Heliobacteriaceae</taxon>
        <taxon>Heliobacterium</taxon>
    </lineage>
</organism>
<dbReference type="NCBIfam" id="NF009895">
    <property type="entry name" value="PRK13352.1"/>
    <property type="match status" value="1"/>
</dbReference>
<name>A0A6I3SJE9_HELMO</name>
<keyword evidence="7 10" id="KW-0408">Iron</keyword>
<evidence type="ECO:0000256" key="2">
    <source>
        <dbReference type="ARBA" id="ARBA00022485"/>
    </source>
</evidence>
<evidence type="ECO:0000256" key="4">
    <source>
        <dbReference type="ARBA" id="ARBA00022723"/>
    </source>
</evidence>
<dbReference type="GO" id="GO:0051539">
    <property type="term" value="F:4 iron, 4 sulfur cluster binding"/>
    <property type="evidence" value="ECO:0007669"/>
    <property type="project" value="UniProtKB-KW"/>
</dbReference>
<dbReference type="EMBL" id="WNKU01000006">
    <property type="protein sequence ID" value="MTV48737.1"/>
    <property type="molecule type" value="Genomic_DNA"/>
</dbReference>
<dbReference type="GO" id="GO:0009228">
    <property type="term" value="P:thiamine biosynthetic process"/>
    <property type="evidence" value="ECO:0007669"/>
    <property type="project" value="UniProtKB-UniRule"/>
</dbReference>
<dbReference type="SFLD" id="SFLDS00113">
    <property type="entry name" value="Radical_SAM_Phosphomethylpyrim"/>
    <property type="match status" value="1"/>
</dbReference>
<dbReference type="GO" id="GO:0009229">
    <property type="term" value="P:thiamine diphosphate biosynthetic process"/>
    <property type="evidence" value="ECO:0007669"/>
    <property type="project" value="UniProtKB-UniRule"/>
</dbReference>
<dbReference type="GO" id="GO:0070284">
    <property type="term" value="F:phosphomethylpyrimidine synthase activity"/>
    <property type="evidence" value="ECO:0007669"/>
    <property type="project" value="UniProtKB-EC"/>
</dbReference>
<comment type="similarity">
    <text evidence="10">Belongs to the ThiC family.</text>
</comment>
<feature type="binding site" evidence="10">
    <location>
        <begin position="190"/>
        <end position="192"/>
    </location>
    <ligand>
        <name>substrate</name>
    </ligand>
</feature>
<dbReference type="InterPro" id="IPR037509">
    <property type="entry name" value="ThiC"/>
</dbReference>
<evidence type="ECO:0000256" key="7">
    <source>
        <dbReference type="ARBA" id="ARBA00023004"/>
    </source>
</evidence>
<keyword evidence="12" id="KW-1185">Reference proteome</keyword>
<dbReference type="NCBIfam" id="TIGR00190">
    <property type="entry name" value="thiC"/>
    <property type="match status" value="1"/>
</dbReference>
<comment type="caution">
    <text evidence="11">The sequence shown here is derived from an EMBL/GenBank/DDBJ whole genome shotgun (WGS) entry which is preliminary data.</text>
</comment>
<evidence type="ECO:0000256" key="1">
    <source>
        <dbReference type="ARBA" id="ARBA00003175"/>
    </source>
</evidence>
<feature type="binding site" evidence="10">
    <location>
        <position position="338"/>
    </location>
    <ligand>
        <name>Zn(2+)</name>
        <dbReference type="ChEBI" id="CHEBI:29105"/>
    </ligand>
</feature>
<evidence type="ECO:0000256" key="6">
    <source>
        <dbReference type="ARBA" id="ARBA00022977"/>
    </source>
</evidence>
<proteinExistence type="inferred from homology"/>
<gene>
    <name evidence="10 11" type="primary">thiC</name>
    <name evidence="11" type="ORF">GJ688_07055</name>
</gene>
<feature type="binding site" evidence="10">
    <location>
        <position position="297"/>
    </location>
    <ligand>
        <name>substrate</name>
    </ligand>
</feature>
<dbReference type="Proteomes" id="UP000430670">
    <property type="component" value="Unassembled WGS sequence"/>
</dbReference>
<evidence type="ECO:0000256" key="10">
    <source>
        <dbReference type="HAMAP-Rule" id="MF_00089"/>
    </source>
</evidence>
<dbReference type="UniPathway" id="UPA00060"/>
<keyword evidence="2 10" id="KW-0004">4Fe-4S</keyword>
<evidence type="ECO:0000256" key="8">
    <source>
        <dbReference type="ARBA" id="ARBA00023014"/>
    </source>
</evidence>
<feature type="binding site" evidence="10">
    <location>
        <begin position="231"/>
        <end position="234"/>
    </location>
    <ligand>
        <name>substrate</name>
    </ligand>
</feature>
<evidence type="ECO:0000256" key="9">
    <source>
        <dbReference type="ARBA" id="ARBA00023239"/>
    </source>
</evidence>
<keyword evidence="5 10" id="KW-0862">Zinc</keyword>
<feature type="binding site" evidence="10">
    <location>
        <position position="71"/>
    </location>
    <ligand>
        <name>substrate</name>
    </ligand>
</feature>
<feature type="binding site" evidence="10">
    <location>
        <position position="411"/>
    </location>
    <ligand>
        <name>[4Fe-4S] cluster</name>
        <dbReference type="ChEBI" id="CHEBI:49883"/>
        <note>4Fe-4S-S-AdoMet</note>
    </ligand>
</feature>
<feature type="binding site" evidence="10">
    <location>
        <position position="414"/>
    </location>
    <ligand>
        <name>[4Fe-4S] cluster</name>
        <dbReference type="ChEBI" id="CHEBI:49883"/>
        <note>4Fe-4S-S-AdoMet</note>
    </ligand>
</feature>
<dbReference type="PANTHER" id="PTHR30557:SF1">
    <property type="entry name" value="PHOSPHOMETHYLPYRIMIDINE SYNTHASE, CHLOROPLASTIC"/>
    <property type="match status" value="1"/>
</dbReference>
<feature type="binding site" evidence="10">
    <location>
        <position position="129"/>
    </location>
    <ligand>
        <name>substrate</name>
    </ligand>
</feature>
<dbReference type="AlphaFoldDB" id="A0A6I3SJE9"/>
<keyword evidence="4 10" id="KW-0479">Metal-binding</keyword>
<feature type="binding site" evidence="10">
    <location>
        <position position="270"/>
    </location>
    <ligand>
        <name>substrate</name>
    </ligand>
</feature>
<dbReference type="InterPro" id="IPR002817">
    <property type="entry name" value="ThiC/BzaA/B"/>
</dbReference>
<dbReference type="EC" id="4.1.99.17" evidence="10"/>
<dbReference type="Gene3D" id="6.10.250.620">
    <property type="match status" value="1"/>
</dbReference>
<reference evidence="11 12" key="1">
    <citation type="submission" date="2019-11" db="EMBL/GenBank/DDBJ databases">
        <title>Whole-genome sequence of a the green, strictly anaerobic photosynthetic bacterium Heliobacillus mobilis DSM 6151.</title>
        <authorList>
            <person name="Kyndt J.A."/>
            <person name="Meyer T.E."/>
        </authorList>
    </citation>
    <scope>NUCLEOTIDE SEQUENCE [LARGE SCALE GENOMIC DNA]</scope>
    <source>
        <strain evidence="11 12">DSM 6151</strain>
    </source>
</reference>
<feature type="binding site" evidence="10">
    <location>
        <position position="100"/>
    </location>
    <ligand>
        <name>substrate</name>
    </ligand>
</feature>
<comment type="function">
    <text evidence="1 10">Catalyzes the synthesis of the hydroxymethylpyrimidine phosphate (HMP-P) moiety of thiamine from aminoimidazole ribotide (AIR) in a radical S-adenosyl-L-methionine (SAM)-dependent reaction.</text>
</comment>
<comment type="pathway">
    <text evidence="10">Cofactor biosynthesis; thiamine diphosphate biosynthesis.</text>
</comment>
<keyword evidence="6 10" id="KW-0784">Thiamine biosynthesis</keyword>
<dbReference type="RefSeq" id="WP_155475843.1">
    <property type="nucleotide sequence ID" value="NZ_WNKU01000006.1"/>
</dbReference>
<sequence length="434" mass="47237">MHTKTGTQMERALRGEVTAEMVQVAESEGWQPEEIMAEIAAGRIVIPANNRRPRESYCGVGRGLRTKVNANIGTSKGFSGLEFEKHKLEISIECGADAVMDLSTGPDIDAVRRALIDDCPIAFGTVPIYQVTVEAQEIRGAIVSMTEEDILNAIKKQAEDGVDFMTIHCGLTLEAIERLRKHPRITDIVSRGGSFLTGWMLHHQRQNPFYTQFDNILEIAKEYDITLSLGDALRPGCLADATDRGQITELTILGELVARCRAAGVQVIVEGPGHVPMDQIETNIKLQKRLCEEAPFYVLGPLVTDVAPGYDHITSAIGGAIAAAAGADFLCYVTPAEHLGLPNESDVRQGVIASRIAAHAADMAKGIKGAADWDRSMAKARKDLDWAEQRRLSMDPKAFDPHPHTRNETGCSMCGPYCAMKIVSDYLGRPPGSC</sequence>
<dbReference type="Gene3D" id="3.20.20.540">
    <property type="entry name" value="Radical SAM ThiC family, central domain"/>
    <property type="match status" value="1"/>
</dbReference>
<comment type="cofactor">
    <cofactor evidence="10">
        <name>[4Fe-4S] cluster</name>
        <dbReference type="ChEBI" id="CHEBI:49883"/>
    </cofactor>
    <text evidence="10">Binds 1 [4Fe-4S] cluster per subunit. The cluster is coordinated with 3 cysteines and an exchangeable S-adenosyl-L-methionine.</text>
</comment>
<comment type="catalytic activity">
    <reaction evidence="10">
        <text>5-amino-1-(5-phospho-beta-D-ribosyl)imidazole + S-adenosyl-L-methionine = 4-amino-2-methyl-5-(phosphooxymethyl)pyrimidine + CO + 5'-deoxyadenosine + formate + L-methionine + 3 H(+)</text>
        <dbReference type="Rhea" id="RHEA:24840"/>
        <dbReference type="ChEBI" id="CHEBI:15378"/>
        <dbReference type="ChEBI" id="CHEBI:15740"/>
        <dbReference type="ChEBI" id="CHEBI:17245"/>
        <dbReference type="ChEBI" id="CHEBI:17319"/>
        <dbReference type="ChEBI" id="CHEBI:57844"/>
        <dbReference type="ChEBI" id="CHEBI:58354"/>
        <dbReference type="ChEBI" id="CHEBI:59789"/>
        <dbReference type="ChEBI" id="CHEBI:137981"/>
        <dbReference type="EC" id="4.1.99.17"/>
    </reaction>
</comment>
<keyword evidence="3 10" id="KW-0949">S-adenosyl-L-methionine</keyword>